<dbReference type="EMBL" id="JAJEQX010000011">
    <property type="protein sequence ID" value="MCC2254282.1"/>
    <property type="molecule type" value="Genomic_DNA"/>
</dbReference>
<feature type="transmembrane region" description="Helical" evidence="7">
    <location>
        <begin position="175"/>
        <end position="194"/>
    </location>
</feature>
<keyword evidence="10" id="KW-1185">Reference proteome</keyword>
<evidence type="ECO:0000256" key="6">
    <source>
        <dbReference type="ARBA" id="ARBA00023136"/>
    </source>
</evidence>
<evidence type="ECO:0000256" key="3">
    <source>
        <dbReference type="ARBA" id="ARBA00022475"/>
    </source>
</evidence>
<name>A0ABS8FWF8_9FIRM</name>
<sequence>MREKDYNLELIRMVSFILVIAIHVSNYFCRAYGKIPDSEYLFSLAVDTIARVSVPAFFMISGALLLGREEPLEKHGKRLLRFLTVLIVWSAVYYIWNTCYMKSGFDLREILYVPAEAHLWYLYAMIPIYLVLPFFQVMCRNLSVKLEKALLIIAALAVLFNYIFWLMGAEMYYDLPLIGDRVYAYYLFLGYYIYKYREKIPVSQTGAALICAFGMAVSFGVTFAVTVIQGDHYEGALTYGMPSVVLSAAAFFLFMLRLGDGCLKPGEHARRVIDLFCGCSFGIYLIHILFLDNYKKHMEAYDLSAWIAVPGLIVVITAVSFVCVWLMRKTKVGRRIT</sequence>
<protein>
    <submittedName>
        <fullName evidence="9">Acyltransferase family protein</fullName>
    </submittedName>
</protein>
<keyword evidence="5 7" id="KW-1133">Transmembrane helix</keyword>
<dbReference type="Pfam" id="PF01757">
    <property type="entry name" value="Acyl_transf_3"/>
    <property type="match status" value="1"/>
</dbReference>
<proteinExistence type="inferred from homology"/>
<evidence type="ECO:0000313" key="10">
    <source>
        <dbReference type="Proteomes" id="UP001198151"/>
    </source>
</evidence>
<feature type="transmembrane region" description="Helical" evidence="7">
    <location>
        <begin position="48"/>
        <end position="67"/>
    </location>
</feature>
<reference evidence="9 10" key="1">
    <citation type="submission" date="2021-10" db="EMBL/GenBank/DDBJ databases">
        <title>Anaerobic single-cell dispensing facilitates the cultivation of human gut bacteria.</title>
        <authorList>
            <person name="Afrizal A."/>
        </authorList>
    </citation>
    <scope>NUCLEOTIDE SEQUENCE [LARGE SCALE GENOMIC DNA]</scope>
    <source>
        <strain evidence="9 10">CLA-AA-H200</strain>
    </source>
</reference>
<evidence type="ECO:0000256" key="1">
    <source>
        <dbReference type="ARBA" id="ARBA00004651"/>
    </source>
</evidence>
<evidence type="ECO:0000259" key="8">
    <source>
        <dbReference type="Pfam" id="PF01757"/>
    </source>
</evidence>
<dbReference type="Proteomes" id="UP001198151">
    <property type="component" value="Unassembled WGS sequence"/>
</dbReference>
<keyword evidence="9" id="KW-0808">Transferase</keyword>
<evidence type="ECO:0000256" key="7">
    <source>
        <dbReference type="SAM" id="Phobius"/>
    </source>
</evidence>
<comment type="subcellular location">
    <subcellularLocation>
        <location evidence="1">Cell membrane</location>
        <topology evidence="1">Multi-pass membrane protein</topology>
    </subcellularLocation>
</comment>
<keyword evidence="3" id="KW-1003">Cell membrane</keyword>
<comment type="caution">
    <text evidence="9">The sequence shown here is derived from an EMBL/GenBank/DDBJ whole genome shotgun (WGS) entry which is preliminary data.</text>
</comment>
<evidence type="ECO:0000313" key="9">
    <source>
        <dbReference type="EMBL" id="MCC2254282.1"/>
    </source>
</evidence>
<dbReference type="GO" id="GO:0016746">
    <property type="term" value="F:acyltransferase activity"/>
    <property type="evidence" value="ECO:0007669"/>
    <property type="project" value="UniProtKB-KW"/>
</dbReference>
<keyword evidence="6 7" id="KW-0472">Membrane</keyword>
<feature type="transmembrane region" description="Helical" evidence="7">
    <location>
        <begin position="303"/>
        <end position="327"/>
    </location>
</feature>
<feature type="transmembrane region" description="Helical" evidence="7">
    <location>
        <begin position="240"/>
        <end position="259"/>
    </location>
</feature>
<feature type="transmembrane region" description="Helical" evidence="7">
    <location>
        <begin position="117"/>
        <end position="137"/>
    </location>
</feature>
<keyword evidence="4 7" id="KW-0812">Transmembrane</keyword>
<gene>
    <name evidence="9" type="ORF">LKD70_07560</name>
</gene>
<feature type="transmembrane region" description="Helical" evidence="7">
    <location>
        <begin position="271"/>
        <end position="291"/>
    </location>
</feature>
<dbReference type="PANTHER" id="PTHR40074:SF2">
    <property type="entry name" value="O-ACETYLTRANSFERASE WECH"/>
    <property type="match status" value="1"/>
</dbReference>
<feature type="domain" description="Acyltransferase 3" evidence="8">
    <location>
        <begin position="6"/>
        <end position="325"/>
    </location>
</feature>
<feature type="transmembrane region" description="Helical" evidence="7">
    <location>
        <begin position="79"/>
        <end position="97"/>
    </location>
</feature>
<evidence type="ECO:0000256" key="4">
    <source>
        <dbReference type="ARBA" id="ARBA00022692"/>
    </source>
</evidence>
<keyword evidence="9" id="KW-0012">Acyltransferase</keyword>
<evidence type="ECO:0000256" key="2">
    <source>
        <dbReference type="ARBA" id="ARBA00007400"/>
    </source>
</evidence>
<comment type="similarity">
    <text evidence="2">Belongs to the acyltransferase 3 family.</text>
</comment>
<evidence type="ECO:0000256" key="5">
    <source>
        <dbReference type="ARBA" id="ARBA00022989"/>
    </source>
</evidence>
<feature type="transmembrane region" description="Helical" evidence="7">
    <location>
        <begin position="10"/>
        <end position="28"/>
    </location>
</feature>
<feature type="transmembrane region" description="Helical" evidence="7">
    <location>
        <begin position="149"/>
        <end position="169"/>
    </location>
</feature>
<dbReference type="PANTHER" id="PTHR40074">
    <property type="entry name" value="O-ACETYLTRANSFERASE WECH"/>
    <property type="match status" value="1"/>
</dbReference>
<dbReference type="InterPro" id="IPR002656">
    <property type="entry name" value="Acyl_transf_3_dom"/>
</dbReference>
<organism evidence="9 10">
    <name type="scientific">Ruminococcus turbiniformis</name>
    <dbReference type="NCBI Taxonomy" id="2881258"/>
    <lineage>
        <taxon>Bacteria</taxon>
        <taxon>Bacillati</taxon>
        <taxon>Bacillota</taxon>
        <taxon>Clostridia</taxon>
        <taxon>Eubacteriales</taxon>
        <taxon>Oscillospiraceae</taxon>
        <taxon>Ruminococcus</taxon>
    </lineage>
</organism>
<accession>A0ABS8FWF8</accession>
<dbReference type="RefSeq" id="WP_227707419.1">
    <property type="nucleotide sequence ID" value="NZ_JAJEQX010000011.1"/>
</dbReference>
<feature type="transmembrane region" description="Helical" evidence="7">
    <location>
        <begin position="206"/>
        <end position="228"/>
    </location>
</feature>